<protein>
    <submittedName>
        <fullName evidence="8">2OG-Fe(II) oxygenase</fullName>
    </submittedName>
</protein>
<accession>T5AJ50</accession>
<dbReference type="Proteomes" id="UP000019374">
    <property type="component" value="Unassembled WGS sequence"/>
</dbReference>
<dbReference type="InterPro" id="IPR026992">
    <property type="entry name" value="DIOX_N"/>
</dbReference>
<dbReference type="InterPro" id="IPR027443">
    <property type="entry name" value="IPNS-like_sf"/>
</dbReference>
<name>T5AJ50_OPHSC</name>
<evidence type="ECO:0000256" key="3">
    <source>
        <dbReference type="ARBA" id="ARBA00023002"/>
    </source>
</evidence>
<dbReference type="PANTHER" id="PTHR10209:SF881">
    <property type="entry name" value="FI07970P-RELATED"/>
    <property type="match status" value="1"/>
</dbReference>
<evidence type="ECO:0000256" key="4">
    <source>
        <dbReference type="ARBA" id="ARBA00023004"/>
    </source>
</evidence>
<dbReference type="AlphaFoldDB" id="T5AJ50"/>
<evidence type="ECO:0000256" key="1">
    <source>
        <dbReference type="ARBA" id="ARBA00008056"/>
    </source>
</evidence>
<feature type="domain" description="Non-haem dioxygenase N-terminal" evidence="7">
    <location>
        <begin position="29"/>
        <end position="113"/>
    </location>
</feature>
<feature type="region of interest" description="Disordered" evidence="5">
    <location>
        <begin position="201"/>
        <end position="224"/>
    </location>
</feature>
<dbReference type="PRINTS" id="PR00682">
    <property type="entry name" value="IPNSYNTHASE"/>
</dbReference>
<dbReference type="PANTHER" id="PTHR10209">
    <property type="entry name" value="OXIDOREDUCTASE, 2OG-FE II OXYGENASE FAMILY PROTEIN"/>
    <property type="match status" value="1"/>
</dbReference>
<evidence type="ECO:0000259" key="6">
    <source>
        <dbReference type="Pfam" id="PF03171"/>
    </source>
</evidence>
<reference evidence="8 9" key="1">
    <citation type="journal article" date="2013" name="Chin. Sci. Bull.">
        <title>Genome survey uncovers the secrets of sex and lifestyle in caterpillar fungus.</title>
        <authorList>
            <person name="Hu X."/>
            <person name="Zhang Y."/>
            <person name="Xiao G."/>
            <person name="Zheng P."/>
            <person name="Xia Y."/>
            <person name="Zhang X."/>
            <person name="St Leger R.J."/>
            <person name="Liu X."/>
            <person name="Wang C."/>
        </authorList>
    </citation>
    <scope>NUCLEOTIDE SEQUENCE [LARGE SCALE GENOMIC DNA]</scope>
    <source>
        <strain evidence="9">Co18 / CGMCC 3.14243</strain>
        <tissue evidence="8">Fruit-body</tissue>
    </source>
</reference>
<dbReference type="EMBL" id="KE652406">
    <property type="protein sequence ID" value="EQL01858.1"/>
    <property type="molecule type" value="Genomic_DNA"/>
</dbReference>
<dbReference type="HOGENOM" id="CLU_010119_6_3_1"/>
<dbReference type="SUPFAM" id="SSF51197">
    <property type="entry name" value="Clavaminate synthase-like"/>
    <property type="match status" value="1"/>
</dbReference>
<proteinExistence type="inferred from homology"/>
<dbReference type="InterPro" id="IPR044861">
    <property type="entry name" value="IPNS-like_FE2OG_OXY"/>
</dbReference>
<keyword evidence="4" id="KW-0408">Iron</keyword>
<sequence length="340" mass="37797">MELRLASGNGPVIRTVLRSPVRDAKPSEIPVIDLSRLFSDTLADREAVASQIHDAASNMGFFYVKNHGIPLQEIRGAYEATLDFFRQDPAQKIKADATEGPFDSGWRGPRTHVLYEARLDPTVEDAASIPHEAAQSIGQGKPAFKGTEQVPQLKESLERYYISCLVLARALTRAFALSPGLSEYAFDSKVRYPDASLEVNFRPPLAQGSDSSSSNSAPREPKDADTRIHRLAHRLPDALAGRPAQPIEGTLVVNIGDYMQRITNDRHVSTVHRAKNWSGRERVSMPFFWGFGLHESCEVLESCLGEGGTSKYEEISIRILEQKEATFKAEMRRQFEGKKA</sequence>
<evidence type="ECO:0000256" key="5">
    <source>
        <dbReference type="SAM" id="MobiDB-lite"/>
    </source>
</evidence>
<dbReference type="Pfam" id="PF03171">
    <property type="entry name" value="2OG-FeII_Oxy"/>
    <property type="match status" value="1"/>
</dbReference>
<evidence type="ECO:0000313" key="9">
    <source>
        <dbReference type="Proteomes" id="UP000019374"/>
    </source>
</evidence>
<dbReference type="GO" id="GO:0016491">
    <property type="term" value="F:oxidoreductase activity"/>
    <property type="evidence" value="ECO:0007669"/>
    <property type="project" value="UniProtKB-KW"/>
</dbReference>
<dbReference type="Pfam" id="PF14226">
    <property type="entry name" value="DIOX_N"/>
    <property type="match status" value="1"/>
</dbReference>
<evidence type="ECO:0000313" key="8">
    <source>
        <dbReference type="EMBL" id="EQL01858.1"/>
    </source>
</evidence>
<keyword evidence="3" id="KW-0560">Oxidoreductase</keyword>
<gene>
    <name evidence="8" type="ORF">OCS_02429</name>
</gene>
<evidence type="ECO:0000259" key="7">
    <source>
        <dbReference type="Pfam" id="PF14226"/>
    </source>
</evidence>
<organism evidence="8 9">
    <name type="scientific">Ophiocordyceps sinensis (strain Co18 / CGMCC 3.14243)</name>
    <name type="common">Yarsagumba caterpillar fungus</name>
    <name type="synonym">Hirsutella sinensis</name>
    <dbReference type="NCBI Taxonomy" id="911162"/>
    <lineage>
        <taxon>Eukaryota</taxon>
        <taxon>Fungi</taxon>
        <taxon>Dikarya</taxon>
        <taxon>Ascomycota</taxon>
        <taxon>Pezizomycotina</taxon>
        <taxon>Sordariomycetes</taxon>
        <taxon>Hypocreomycetidae</taxon>
        <taxon>Hypocreales</taxon>
        <taxon>Ophiocordycipitaceae</taxon>
        <taxon>Ophiocordyceps</taxon>
    </lineage>
</organism>
<keyword evidence="2" id="KW-0479">Metal-binding</keyword>
<evidence type="ECO:0000256" key="2">
    <source>
        <dbReference type="ARBA" id="ARBA00022723"/>
    </source>
</evidence>
<dbReference type="OrthoDB" id="627829at2759"/>
<dbReference type="eggNOG" id="KOG0143">
    <property type="taxonomic scope" value="Eukaryota"/>
</dbReference>
<feature type="domain" description="Isopenicillin N synthase-like Fe(2+) 2OG dioxygenase" evidence="6">
    <location>
        <begin position="244"/>
        <end position="289"/>
    </location>
</feature>
<dbReference type="GO" id="GO:0046872">
    <property type="term" value="F:metal ion binding"/>
    <property type="evidence" value="ECO:0007669"/>
    <property type="project" value="UniProtKB-KW"/>
</dbReference>
<comment type="similarity">
    <text evidence="1">Belongs to the iron/ascorbate-dependent oxidoreductase family.</text>
</comment>
<dbReference type="Gene3D" id="2.60.120.330">
    <property type="entry name" value="B-lactam Antibiotic, Isopenicillin N Synthase, Chain"/>
    <property type="match status" value="1"/>
</dbReference>